<dbReference type="GO" id="GO:0004222">
    <property type="term" value="F:metalloendopeptidase activity"/>
    <property type="evidence" value="ECO:0007669"/>
    <property type="project" value="InterPro"/>
</dbReference>
<proteinExistence type="inferred from homology"/>
<dbReference type="EMBL" id="LNQN01000001">
    <property type="protein sequence ID" value="KSU85803.1"/>
    <property type="molecule type" value="Genomic_DNA"/>
</dbReference>
<feature type="binding site" evidence="9">
    <location>
        <position position="122"/>
    </location>
    <ligand>
        <name>Zn(2+)</name>
        <dbReference type="ChEBI" id="CHEBI:29105"/>
        <note>catalytic</note>
    </ligand>
</feature>
<comment type="similarity">
    <text evidence="1 9">Belongs to the endoribonuclease YbeY family.</text>
</comment>
<feature type="binding site" evidence="9">
    <location>
        <position position="132"/>
    </location>
    <ligand>
        <name>Zn(2+)</name>
        <dbReference type="ChEBI" id="CHEBI:29105"/>
        <note>catalytic</note>
    </ligand>
</feature>
<evidence type="ECO:0000313" key="11">
    <source>
        <dbReference type="Proteomes" id="UP000054099"/>
    </source>
</evidence>
<evidence type="ECO:0000256" key="8">
    <source>
        <dbReference type="ARBA" id="ARBA00022833"/>
    </source>
</evidence>
<dbReference type="GO" id="GO:0008270">
    <property type="term" value="F:zinc ion binding"/>
    <property type="evidence" value="ECO:0007669"/>
    <property type="project" value="UniProtKB-UniRule"/>
</dbReference>
<keyword evidence="6 9" id="KW-0255">Endonuclease</keyword>
<dbReference type="GO" id="GO:0006364">
    <property type="term" value="P:rRNA processing"/>
    <property type="evidence" value="ECO:0007669"/>
    <property type="project" value="UniProtKB-UniRule"/>
</dbReference>
<dbReference type="Proteomes" id="UP000054099">
    <property type="component" value="Unassembled WGS sequence"/>
</dbReference>
<dbReference type="InterPro" id="IPR002036">
    <property type="entry name" value="YbeY"/>
</dbReference>
<evidence type="ECO:0000256" key="6">
    <source>
        <dbReference type="ARBA" id="ARBA00022759"/>
    </source>
</evidence>
<dbReference type="PROSITE" id="PS01306">
    <property type="entry name" value="UPF0054"/>
    <property type="match status" value="1"/>
</dbReference>
<dbReference type="GO" id="GO:0004521">
    <property type="term" value="F:RNA endonuclease activity"/>
    <property type="evidence" value="ECO:0007669"/>
    <property type="project" value="UniProtKB-UniRule"/>
</dbReference>
<dbReference type="Gene3D" id="3.40.390.30">
    <property type="entry name" value="Metalloproteases ('zincins'), catalytic domain"/>
    <property type="match status" value="1"/>
</dbReference>
<dbReference type="PANTHER" id="PTHR46986:SF1">
    <property type="entry name" value="ENDORIBONUCLEASE YBEY, CHLOROPLASTIC"/>
    <property type="match status" value="1"/>
</dbReference>
<comment type="subcellular location">
    <subcellularLocation>
        <location evidence="9">Cytoplasm</location>
    </subcellularLocation>
</comment>
<keyword evidence="4 9" id="KW-0540">Nuclease</keyword>
<keyword evidence="8 9" id="KW-0862">Zinc</keyword>
<dbReference type="EC" id="3.1.-.-" evidence="9"/>
<dbReference type="RefSeq" id="WP_061971165.1">
    <property type="nucleotide sequence ID" value="NZ_CP126109.1"/>
</dbReference>
<keyword evidence="7 9" id="KW-0378">Hydrolase</keyword>
<keyword evidence="2 9" id="KW-0690">Ribosome biogenesis</keyword>
<dbReference type="NCBIfam" id="TIGR00043">
    <property type="entry name" value="rRNA maturation RNase YbeY"/>
    <property type="match status" value="1"/>
</dbReference>
<sequence length="156" mass="17903">MSLHIDFTDETEQVTPEQVEELTNLLNHAAAMEELPDETELSLTFVTDERIHEINRQYRDKDRPTDVISFAMEEMGEGEIEITGAELPRILGDIIISVDTAKQQAEEYGHPLMREIGFLAVHGFLHLLGYDHLCEQDEKQMFGRQDEILNAYGLTR</sequence>
<comment type="function">
    <text evidence="9">Single strand-specific metallo-endoribonuclease involved in late-stage 70S ribosome quality control and in maturation of the 3' terminus of the 16S rRNA.</text>
</comment>
<keyword evidence="3 9" id="KW-0698">rRNA processing</keyword>
<dbReference type="HAMAP" id="MF_00009">
    <property type="entry name" value="Endoribonucl_YbeY"/>
    <property type="match status" value="1"/>
</dbReference>
<dbReference type="InterPro" id="IPR020549">
    <property type="entry name" value="YbeY_CS"/>
</dbReference>
<evidence type="ECO:0000256" key="9">
    <source>
        <dbReference type="HAMAP-Rule" id="MF_00009"/>
    </source>
</evidence>
<name>A0A0V8JFJ7_9BACL</name>
<feature type="binding site" evidence="9">
    <location>
        <position position="126"/>
    </location>
    <ligand>
        <name>Zn(2+)</name>
        <dbReference type="ChEBI" id="CHEBI:29105"/>
        <note>catalytic</note>
    </ligand>
</feature>
<protein>
    <recommendedName>
        <fullName evidence="9">Endoribonuclease YbeY</fullName>
        <ecNumber evidence="9">3.1.-.-</ecNumber>
    </recommendedName>
</protein>
<comment type="caution">
    <text evidence="10">The sequence shown here is derived from an EMBL/GenBank/DDBJ whole genome shotgun (WGS) entry which is preliminary data.</text>
</comment>
<evidence type="ECO:0000256" key="3">
    <source>
        <dbReference type="ARBA" id="ARBA00022552"/>
    </source>
</evidence>
<dbReference type="GO" id="GO:0005737">
    <property type="term" value="C:cytoplasm"/>
    <property type="evidence" value="ECO:0007669"/>
    <property type="project" value="UniProtKB-SubCell"/>
</dbReference>
<evidence type="ECO:0000256" key="2">
    <source>
        <dbReference type="ARBA" id="ARBA00022517"/>
    </source>
</evidence>
<reference evidence="10 11" key="1">
    <citation type="journal article" date="2014" name="Antonie Van Leeuwenhoek">
        <title>Fictibacillus enclensis sp. nov., isolated from marine sediment.</title>
        <authorList>
            <person name="Dastager S.G."/>
            <person name="Mawlankar R."/>
            <person name="Srinivasan K."/>
            <person name="Tang S.K."/>
            <person name="Lee J.C."/>
            <person name="Ramana V.V."/>
            <person name="Shouche Y.S."/>
        </authorList>
    </citation>
    <scope>NUCLEOTIDE SEQUENCE [LARGE SCALE GENOMIC DNA]</scope>
    <source>
        <strain evidence="10 11">NIO-1003</strain>
    </source>
</reference>
<evidence type="ECO:0000256" key="1">
    <source>
        <dbReference type="ARBA" id="ARBA00010875"/>
    </source>
</evidence>
<evidence type="ECO:0000256" key="7">
    <source>
        <dbReference type="ARBA" id="ARBA00022801"/>
    </source>
</evidence>
<evidence type="ECO:0000256" key="5">
    <source>
        <dbReference type="ARBA" id="ARBA00022723"/>
    </source>
</evidence>
<organism evidence="10 11">
    <name type="scientific">Fictibacillus enclensis</name>
    <dbReference type="NCBI Taxonomy" id="1017270"/>
    <lineage>
        <taxon>Bacteria</taxon>
        <taxon>Bacillati</taxon>
        <taxon>Bacillota</taxon>
        <taxon>Bacilli</taxon>
        <taxon>Bacillales</taxon>
        <taxon>Fictibacillaceae</taxon>
        <taxon>Fictibacillus</taxon>
    </lineage>
</organism>
<evidence type="ECO:0000256" key="4">
    <source>
        <dbReference type="ARBA" id="ARBA00022722"/>
    </source>
</evidence>
<keyword evidence="5 9" id="KW-0479">Metal-binding</keyword>
<dbReference type="AlphaFoldDB" id="A0A0V8JFJ7"/>
<comment type="cofactor">
    <cofactor evidence="9">
        <name>Zn(2+)</name>
        <dbReference type="ChEBI" id="CHEBI:29105"/>
    </cofactor>
    <text evidence="9">Binds 1 zinc ion.</text>
</comment>
<keyword evidence="11" id="KW-1185">Reference proteome</keyword>
<evidence type="ECO:0000313" key="10">
    <source>
        <dbReference type="EMBL" id="KSU85803.1"/>
    </source>
</evidence>
<dbReference type="PANTHER" id="PTHR46986">
    <property type="entry name" value="ENDORIBONUCLEASE YBEY, CHLOROPLASTIC"/>
    <property type="match status" value="1"/>
</dbReference>
<dbReference type="SUPFAM" id="SSF55486">
    <property type="entry name" value="Metalloproteases ('zincins'), catalytic domain"/>
    <property type="match status" value="1"/>
</dbReference>
<dbReference type="InterPro" id="IPR023091">
    <property type="entry name" value="MetalPrtase_cat_dom_sf_prd"/>
</dbReference>
<dbReference type="Pfam" id="PF02130">
    <property type="entry name" value="YbeY"/>
    <property type="match status" value="1"/>
</dbReference>
<accession>A0A0V8JFJ7</accession>
<keyword evidence="9" id="KW-0963">Cytoplasm</keyword>
<dbReference type="OrthoDB" id="9807740at2"/>
<gene>
    <name evidence="9" type="primary">ybeY</name>
    <name evidence="10" type="ORF">AS030_10020</name>
</gene>